<comment type="similarity">
    <text evidence="2 9">Belongs to the Mediator complex subunit 13 family.</text>
</comment>
<comment type="subcellular location">
    <subcellularLocation>
        <location evidence="1 9">Nucleus</location>
    </subcellularLocation>
</comment>
<evidence type="ECO:0000256" key="9">
    <source>
        <dbReference type="RuleBase" id="RU364134"/>
    </source>
</evidence>
<feature type="domain" description="Mediator complex subunit Med13 C-terminal" evidence="10">
    <location>
        <begin position="15"/>
        <end position="134"/>
    </location>
</feature>
<evidence type="ECO:0000313" key="12">
    <source>
        <dbReference type="WBParaSite" id="jg7399"/>
    </source>
</evidence>
<dbReference type="GO" id="GO:0045944">
    <property type="term" value="P:positive regulation of transcription by RNA polymerase II"/>
    <property type="evidence" value="ECO:0007669"/>
    <property type="project" value="TreeGrafter"/>
</dbReference>
<evidence type="ECO:0000256" key="8">
    <source>
        <dbReference type="ARBA" id="ARBA00023242"/>
    </source>
</evidence>
<organism evidence="11 12">
    <name type="scientific">Ditylenchus dipsaci</name>
    <dbReference type="NCBI Taxonomy" id="166011"/>
    <lineage>
        <taxon>Eukaryota</taxon>
        <taxon>Metazoa</taxon>
        <taxon>Ecdysozoa</taxon>
        <taxon>Nematoda</taxon>
        <taxon>Chromadorea</taxon>
        <taxon>Rhabditida</taxon>
        <taxon>Tylenchina</taxon>
        <taxon>Tylenchomorpha</taxon>
        <taxon>Sphaerularioidea</taxon>
        <taxon>Anguinidae</taxon>
        <taxon>Anguininae</taxon>
        <taxon>Ditylenchus</taxon>
    </lineage>
</organism>
<evidence type="ECO:0000256" key="6">
    <source>
        <dbReference type="ARBA" id="ARBA00023159"/>
    </source>
</evidence>
<dbReference type="GO" id="GO:0016592">
    <property type="term" value="C:mediator complex"/>
    <property type="evidence" value="ECO:0007669"/>
    <property type="project" value="InterPro"/>
</dbReference>
<protein>
    <recommendedName>
        <fullName evidence="3 9">Mediator of RNA polymerase II transcription subunit 13</fullName>
    </recommendedName>
</protein>
<dbReference type="AlphaFoldDB" id="A0A915EKX6"/>
<comment type="subunit">
    <text evidence="9">Component of the Mediator complex.</text>
</comment>
<evidence type="ECO:0000313" key="11">
    <source>
        <dbReference type="Proteomes" id="UP000887574"/>
    </source>
</evidence>
<dbReference type="GO" id="GO:0003713">
    <property type="term" value="F:transcription coactivator activity"/>
    <property type="evidence" value="ECO:0007669"/>
    <property type="project" value="TreeGrafter"/>
</dbReference>
<keyword evidence="8 9" id="KW-0539">Nucleus</keyword>
<dbReference type="PANTHER" id="PTHR48249">
    <property type="entry name" value="MEDIATOR OF RNA POLYMERASE II TRANSCRIPTION SUBUNIT 13"/>
    <property type="match status" value="1"/>
</dbReference>
<evidence type="ECO:0000256" key="5">
    <source>
        <dbReference type="ARBA" id="ARBA00023015"/>
    </source>
</evidence>
<reference evidence="12" key="1">
    <citation type="submission" date="2022-11" db="UniProtKB">
        <authorList>
            <consortium name="WormBaseParasite"/>
        </authorList>
    </citation>
    <scope>IDENTIFICATION</scope>
</reference>
<dbReference type="Proteomes" id="UP000887574">
    <property type="component" value="Unplaced"/>
</dbReference>
<keyword evidence="7 9" id="KW-0804">Transcription</keyword>
<dbReference type="InterPro" id="IPR009401">
    <property type="entry name" value="Med13_C"/>
</dbReference>
<keyword evidence="5 9" id="KW-0805">Transcription regulation</keyword>
<evidence type="ECO:0000259" key="10">
    <source>
        <dbReference type="Pfam" id="PF06333"/>
    </source>
</evidence>
<comment type="function">
    <text evidence="9">Component of the Mediator complex, a coactivator involved in regulated transcription of nearly all RNA polymerase II-dependent genes. Mediator functions as a bridge to convey information from gene-specific regulatory proteins to the basal RNA polymerase II transcription machinery. Mediator is recruited to promoters by direct interactions with regulatory proteins and serves as a scaffold for the assembly of a functional preinitiation complex with RNA polymerase II and the general transcription factors.</text>
</comment>
<evidence type="ECO:0000256" key="3">
    <source>
        <dbReference type="ARBA" id="ARBA00019618"/>
    </source>
</evidence>
<keyword evidence="11" id="KW-1185">Reference proteome</keyword>
<dbReference type="InterPro" id="IPR051139">
    <property type="entry name" value="Mediator_complx_sub13"/>
</dbReference>
<dbReference type="Pfam" id="PF06333">
    <property type="entry name" value="Med13_C"/>
    <property type="match status" value="1"/>
</dbReference>
<evidence type="ECO:0000256" key="1">
    <source>
        <dbReference type="ARBA" id="ARBA00004123"/>
    </source>
</evidence>
<keyword evidence="4 9" id="KW-0678">Repressor</keyword>
<sequence length="135" mass="14993">MDFDMNDLGNDAFKNESDTVIDNQPMATGYYISTAPALHLPEWFWSSCPSAKQRQPVHLKSSLHIHTGNIQQSEEFTVGNKSAAGGDHTHHPLDATCTDEALKYVLETYYALSWLNVDFATGARHSCLPVHIQAC</sequence>
<dbReference type="WBParaSite" id="jg7399">
    <property type="protein sequence ID" value="jg7399"/>
    <property type="gene ID" value="jg7399"/>
</dbReference>
<name>A0A915EKX6_9BILA</name>
<evidence type="ECO:0000256" key="4">
    <source>
        <dbReference type="ARBA" id="ARBA00022491"/>
    </source>
</evidence>
<keyword evidence="6 9" id="KW-0010">Activator</keyword>
<proteinExistence type="inferred from homology"/>
<dbReference type="PANTHER" id="PTHR48249:SF3">
    <property type="entry name" value="MEDIATOR OF RNA POLYMERASE II TRANSCRIPTION SUBUNIT 13"/>
    <property type="match status" value="1"/>
</dbReference>
<evidence type="ECO:0000256" key="2">
    <source>
        <dbReference type="ARBA" id="ARBA00009354"/>
    </source>
</evidence>
<evidence type="ECO:0000256" key="7">
    <source>
        <dbReference type="ARBA" id="ARBA00023163"/>
    </source>
</evidence>
<accession>A0A915EKX6</accession>